<dbReference type="EMBL" id="FM992690">
    <property type="protein sequence ID" value="CAX42889.1"/>
    <property type="molecule type" value="Genomic_DNA"/>
</dbReference>
<evidence type="ECO:0000313" key="2">
    <source>
        <dbReference type="CGD" id="CAL0000162566"/>
    </source>
</evidence>
<proteinExistence type="predicted"/>
<dbReference type="RefSeq" id="XP_002419297.1">
    <property type="nucleotide sequence ID" value="XM_002419252.1"/>
</dbReference>
<dbReference type="HOGENOM" id="CLU_060570_1_0_1"/>
<dbReference type="Proteomes" id="UP000002605">
    <property type="component" value="Chromosome 3"/>
</dbReference>
<evidence type="ECO:0000256" key="1">
    <source>
        <dbReference type="SAM" id="MobiDB-lite"/>
    </source>
</evidence>
<dbReference type="KEGG" id="cdu:CD36_83760"/>
<sequence length="288" mass="33447">MLCNQALIRNTPRLVRCLSRSATGAPILTSKKDILDQQKTKPSTSEVKPVSHRLKSASKKKQEKMKNTSKYLPLSALPHFPNPEDVRMKRPRGIDLQIPKEYLKSSVVKPSKESDKETRELDDKIESFSQREADHQTLIAISKEIGKYLEPELNRMYSTEEHPMRKSLSGMSKINPTLDIIEDSYLWEILPPKKSFGIPPYQRSDPLGFKEWERKLVEKEVKKQLEDEAYKEEYGKMMAEVSDADSFIMSKRGARKRINRKLLKNYKKLEKDAKLPEKYKLVIEVIKL</sequence>
<dbReference type="OrthoDB" id="4012429at2759"/>
<protein>
    <submittedName>
        <fullName evidence="3">Uncharacterized protein</fullName>
    </submittedName>
</protein>
<feature type="compositionally biased region" description="Basic residues" evidence="1">
    <location>
        <begin position="50"/>
        <end position="63"/>
    </location>
</feature>
<accession>B9WDY0</accession>
<reference evidence="3 4" key="1">
    <citation type="journal article" date="2009" name="Genome Res.">
        <title>Comparative genomics of the fungal pathogens Candida dubliniensis and Candida albicans.</title>
        <authorList>
            <person name="Jackson A.P."/>
            <person name="Gamble J.A."/>
            <person name="Yeomans T."/>
            <person name="Moran G.P."/>
            <person name="Saunders D."/>
            <person name="Harris D."/>
            <person name="Aslett M."/>
            <person name="Barrell J.F."/>
            <person name="Butler G."/>
            <person name="Citiulo F."/>
            <person name="Coleman D.C."/>
            <person name="de Groot P.W.J."/>
            <person name="Goodwin T.J."/>
            <person name="Quail M.A."/>
            <person name="McQuillan J."/>
            <person name="Munro C.A."/>
            <person name="Pain A."/>
            <person name="Poulter R.T."/>
            <person name="Rajandream M.A."/>
            <person name="Renauld H."/>
            <person name="Spiering M.J."/>
            <person name="Tivey A."/>
            <person name="Gow N.A.R."/>
            <person name="Barrell B."/>
            <person name="Sullivan D.J."/>
            <person name="Berriman M."/>
        </authorList>
    </citation>
    <scope>NUCLEOTIDE SEQUENCE [LARGE SCALE GENOMIC DNA]</scope>
    <source>
        <strain evidence="4">CD36 / ATCC MYA-646 / CBS 7987 / NCPF 3949 / NRRL Y-17841</strain>
    </source>
</reference>
<evidence type="ECO:0000313" key="4">
    <source>
        <dbReference type="Proteomes" id="UP000002605"/>
    </source>
</evidence>
<name>B9WDY0_CANDC</name>
<evidence type="ECO:0000313" key="3">
    <source>
        <dbReference type="EMBL" id="CAX42889.1"/>
    </source>
</evidence>
<feature type="region of interest" description="Disordered" evidence="1">
    <location>
        <begin position="33"/>
        <end position="68"/>
    </location>
</feature>
<organism evidence="3 4">
    <name type="scientific">Candida dubliniensis (strain CD36 / ATCC MYA-646 / CBS 7987 / NCPF 3949 / NRRL Y-17841)</name>
    <name type="common">Yeast</name>
    <dbReference type="NCBI Taxonomy" id="573826"/>
    <lineage>
        <taxon>Eukaryota</taxon>
        <taxon>Fungi</taxon>
        <taxon>Dikarya</taxon>
        <taxon>Ascomycota</taxon>
        <taxon>Saccharomycotina</taxon>
        <taxon>Pichiomycetes</taxon>
        <taxon>Debaryomycetaceae</taxon>
        <taxon>Candida/Lodderomyces clade</taxon>
        <taxon>Candida</taxon>
    </lineage>
</organism>
<gene>
    <name evidence="2" type="ordered locus">Cd36_83760</name>
    <name evidence="3" type="ORF">CD36_83760</name>
</gene>
<dbReference type="eggNOG" id="ENOG502RR79">
    <property type="taxonomic scope" value="Eukaryota"/>
</dbReference>
<dbReference type="AlphaFoldDB" id="B9WDY0"/>
<dbReference type="VEuPathDB" id="FungiDB:CD36_83760"/>
<dbReference type="GeneID" id="8047298"/>
<keyword evidence="4" id="KW-1185">Reference proteome</keyword>
<dbReference type="CGD" id="CAL0000162566">
    <property type="gene designation" value="Cd36_83760"/>
</dbReference>